<dbReference type="Proteomes" id="UP000003195">
    <property type="component" value="Unassembled WGS sequence"/>
</dbReference>
<dbReference type="SUPFAM" id="SSF142019">
    <property type="entry name" value="Nqo1 FMN-binding domain-like"/>
    <property type="match status" value="1"/>
</dbReference>
<keyword evidence="5" id="KW-0249">Electron transport</keyword>
<dbReference type="Gene3D" id="3.40.50.11540">
    <property type="entry name" value="NADH-ubiquinone oxidoreductase 51kDa subunit"/>
    <property type="match status" value="1"/>
</dbReference>
<dbReference type="PANTHER" id="PTHR43034">
    <property type="entry name" value="ION-TRANSLOCATING OXIDOREDUCTASE COMPLEX SUBUNIT C"/>
    <property type="match status" value="1"/>
</dbReference>
<keyword evidence="6" id="KW-0408">Iron</keyword>
<keyword evidence="3" id="KW-0479">Metal-binding</keyword>
<evidence type="ECO:0000256" key="7">
    <source>
        <dbReference type="ARBA" id="ARBA00023014"/>
    </source>
</evidence>
<gene>
    <name evidence="10" type="ORF">HMPREF9429_01423</name>
</gene>
<organism evidence="10 11">
    <name type="scientific">Megasphaera micronuciformis F0359</name>
    <dbReference type="NCBI Taxonomy" id="706434"/>
    <lineage>
        <taxon>Bacteria</taxon>
        <taxon>Bacillati</taxon>
        <taxon>Bacillota</taxon>
        <taxon>Negativicutes</taxon>
        <taxon>Veillonellales</taxon>
        <taxon>Veillonellaceae</taxon>
        <taxon>Megasphaera</taxon>
    </lineage>
</organism>
<keyword evidence="1" id="KW-0813">Transport</keyword>
<dbReference type="STRING" id="706434.HMPREF9429_01423"/>
<dbReference type="InterPro" id="IPR026902">
    <property type="entry name" value="RnfC_N"/>
</dbReference>
<keyword evidence="11" id="KW-1185">Reference proteome</keyword>
<dbReference type="InterPro" id="IPR011538">
    <property type="entry name" value="Nuo51_FMN-bd"/>
</dbReference>
<proteinExistence type="predicted"/>
<dbReference type="Pfam" id="PF13375">
    <property type="entry name" value="RnfC_N"/>
    <property type="match status" value="1"/>
</dbReference>
<dbReference type="PANTHER" id="PTHR43034:SF2">
    <property type="entry name" value="ION-TRANSLOCATING OXIDOREDUCTASE COMPLEX SUBUNIT C"/>
    <property type="match status" value="1"/>
</dbReference>
<keyword evidence="4" id="KW-0677">Repeat</keyword>
<dbReference type="SUPFAM" id="SSF142984">
    <property type="entry name" value="Nqo1 middle domain-like"/>
    <property type="match status" value="1"/>
</dbReference>
<dbReference type="InterPro" id="IPR010208">
    <property type="entry name" value="Ion_transpt_RnfC/RsxC"/>
</dbReference>
<evidence type="ECO:0000313" key="10">
    <source>
        <dbReference type="EMBL" id="EFQ03749.1"/>
    </source>
</evidence>
<dbReference type="GO" id="GO:0009055">
    <property type="term" value="F:electron transfer activity"/>
    <property type="evidence" value="ECO:0007669"/>
    <property type="project" value="InterPro"/>
</dbReference>
<dbReference type="AlphaFoldDB" id="E2ZD83"/>
<protein>
    <submittedName>
        <fullName evidence="10">Respiratory-chain NADH dehydrogenase 51 Kd subunit</fullName>
    </submittedName>
</protein>
<evidence type="ECO:0000256" key="3">
    <source>
        <dbReference type="ARBA" id="ARBA00022723"/>
    </source>
</evidence>
<evidence type="ECO:0000256" key="2">
    <source>
        <dbReference type="ARBA" id="ARBA00022485"/>
    </source>
</evidence>
<dbReference type="GO" id="GO:0051539">
    <property type="term" value="F:4 iron, 4 sulfur cluster binding"/>
    <property type="evidence" value="ECO:0007669"/>
    <property type="project" value="UniProtKB-KW"/>
</dbReference>
<name>E2ZD83_9FIRM</name>
<accession>E2ZD83</accession>
<feature type="domain" description="NADH-ubiquinone oxidoreductase 51kDa subunit FMN-binding" evidence="8">
    <location>
        <begin position="75"/>
        <end position="218"/>
    </location>
</feature>
<evidence type="ECO:0000256" key="6">
    <source>
        <dbReference type="ARBA" id="ARBA00023004"/>
    </source>
</evidence>
<dbReference type="InterPro" id="IPR031001">
    <property type="entry name" value="PR_assoc_PrdC"/>
</dbReference>
<evidence type="ECO:0000259" key="9">
    <source>
        <dbReference type="Pfam" id="PF13375"/>
    </source>
</evidence>
<evidence type="ECO:0000256" key="1">
    <source>
        <dbReference type="ARBA" id="ARBA00022448"/>
    </source>
</evidence>
<dbReference type="GO" id="GO:0046872">
    <property type="term" value="F:metal ion binding"/>
    <property type="evidence" value="ECO:0007669"/>
    <property type="project" value="UniProtKB-KW"/>
</dbReference>
<dbReference type="InterPro" id="IPR037225">
    <property type="entry name" value="Nuo51_FMN-bd_sf"/>
</dbReference>
<dbReference type="Pfam" id="PF01512">
    <property type="entry name" value="Complex1_51K"/>
    <property type="match status" value="1"/>
</dbReference>
<reference evidence="10 11" key="1">
    <citation type="submission" date="2010-08" db="EMBL/GenBank/DDBJ databases">
        <authorList>
            <person name="Weinstock G."/>
            <person name="Sodergren E."/>
            <person name="Clifton S."/>
            <person name="Fulton L."/>
            <person name="Fulton B."/>
            <person name="Courtney L."/>
            <person name="Fronick C."/>
            <person name="Harrison M."/>
            <person name="Strong C."/>
            <person name="Farmer C."/>
            <person name="Delahaunty K."/>
            <person name="Markovic C."/>
            <person name="Hall O."/>
            <person name="Minx P."/>
            <person name="Tomlinson C."/>
            <person name="Mitreva M."/>
            <person name="Hou S."/>
            <person name="Chen J."/>
            <person name="Wollam A."/>
            <person name="Pepin K.H."/>
            <person name="Johnson M."/>
            <person name="Bhonagiri V."/>
            <person name="Zhang X."/>
            <person name="Suruliraj S."/>
            <person name="Warren W."/>
            <person name="Chinwalla A."/>
            <person name="Mardis E.R."/>
            <person name="Wilson R.K."/>
        </authorList>
    </citation>
    <scope>NUCLEOTIDE SEQUENCE [LARGE SCALE GENOMIC DNA]</scope>
    <source>
        <strain evidence="10 11">F0359</strain>
    </source>
</reference>
<feature type="domain" description="RnfC Barrel sandwich hybrid" evidence="9">
    <location>
        <begin position="2"/>
        <end position="50"/>
    </location>
</feature>
<dbReference type="NCBIfam" id="TIGR04481">
    <property type="entry name" value="PR_assoc_PrdC"/>
    <property type="match status" value="1"/>
</dbReference>
<keyword evidence="2" id="KW-0004">4Fe-4S</keyword>
<comment type="caution">
    <text evidence="10">The sequence shown here is derived from an EMBL/GenBank/DDBJ whole genome shotgun (WGS) entry which is preliminary data.</text>
</comment>
<dbReference type="GO" id="GO:0016020">
    <property type="term" value="C:membrane"/>
    <property type="evidence" value="ECO:0007669"/>
    <property type="project" value="InterPro"/>
</dbReference>
<evidence type="ECO:0000256" key="4">
    <source>
        <dbReference type="ARBA" id="ARBA00022737"/>
    </source>
</evidence>
<keyword evidence="7" id="KW-0411">Iron-sulfur</keyword>
<evidence type="ECO:0000256" key="5">
    <source>
        <dbReference type="ARBA" id="ARBA00022982"/>
    </source>
</evidence>
<dbReference type="eggNOG" id="COG4656">
    <property type="taxonomic scope" value="Bacteria"/>
</dbReference>
<sequence length="382" mass="40513">MHVGGPCSPIVKVGDRVLRGQLIAEPSGLGANIHASYTGEVTAVTETDIVIKADDKQNFDEYVKIPDTKTNLEAIAAAGVVGAGGAGFPTAVKLKTEIPQGCFIANCAECEPLLAHNIHQIETDAAQLVRGVKYAMEITKAPKGYIAIKPKHKKAVIELIKACRNEDNIDVFRLPDMYPAGDERVIVREVMGIELEPGQLPGTVGACIDNAETLKNIALAIEERKPVIDKDITVSGRVAHKESVFVDVPIGTPMGDLIERAGGFINPHGEIVVGGPQTGRTGSEETPVTKTSGGCLVAMPFPQEKRKAGILICECGGSEERLTQVAEAMGAEVVSKERCKRMVEVNGRYRCGLPGKCPGQAEKVMALKRGGAEVLVVGTCSD</sequence>
<evidence type="ECO:0000313" key="11">
    <source>
        <dbReference type="Proteomes" id="UP000003195"/>
    </source>
</evidence>
<evidence type="ECO:0000259" key="8">
    <source>
        <dbReference type="Pfam" id="PF01512"/>
    </source>
</evidence>
<dbReference type="HOGENOM" id="CLU_051682_0_0_9"/>
<dbReference type="EMBL" id="AECS01000038">
    <property type="protein sequence ID" value="EFQ03749.1"/>
    <property type="molecule type" value="Genomic_DNA"/>
</dbReference>